<organism evidence="2 3">
    <name type="scientific">Candidatus Viridilinea mediisalina</name>
    <dbReference type="NCBI Taxonomy" id="2024553"/>
    <lineage>
        <taxon>Bacteria</taxon>
        <taxon>Bacillati</taxon>
        <taxon>Chloroflexota</taxon>
        <taxon>Chloroflexia</taxon>
        <taxon>Chloroflexales</taxon>
        <taxon>Chloroflexineae</taxon>
        <taxon>Oscillochloridaceae</taxon>
        <taxon>Candidatus Viridilinea</taxon>
    </lineage>
</organism>
<feature type="compositionally biased region" description="Low complexity" evidence="1">
    <location>
        <begin position="256"/>
        <end position="268"/>
    </location>
</feature>
<gene>
    <name evidence="2" type="ORF">CJ255_21820</name>
</gene>
<evidence type="ECO:0000256" key="1">
    <source>
        <dbReference type="SAM" id="MobiDB-lite"/>
    </source>
</evidence>
<keyword evidence="3" id="KW-1185">Reference proteome</keyword>
<comment type="caution">
    <text evidence="2">The sequence shown here is derived from an EMBL/GenBank/DDBJ whole genome shotgun (WGS) entry which is preliminary data.</text>
</comment>
<dbReference type="Proteomes" id="UP000220527">
    <property type="component" value="Unassembled WGS sequence"/>
</dbReference>
<dbReference type="EMBL" id="NQWI01000256">
    <property type="protein sequence ID" value="PDV98648.1"/>
    <property type="molecule type" value="Genomic_DNA"/>
</dbReference>
<name>A0A2A6RDF3_9CHLR</name>
<proteinExistence type="predicted"/>
<sequence length="275" mass="29620">TREALAHALRSIFDARLTMPVLRKLLVIFSGGVELYDLIVSEASSLHSVCVDHHLIDLGQDEAVALIADGLVAAGLDVALATGMGHVVYSRVAGHPYLTQRLGALLLDAYQQGQPLNAEAVVAAEVRVRQGDTLLRRIHSDLRKSDLLDAARRLISDPPIFTRLDDDMARLELIGLAKQTGDRWAARNLLLAEVFGGWLGVAVQSVESPDRAESLPTEQNIAATATPTPPASRRSSLASHRPRSRRASPRWPPPAARRSPFASSHPSSTSPPAPS</sequence>
<feature type="compositionally biased region" description="Low complexity" evidence="1">
    <location>
        <begin position="222"/>
        <end position="239"/>
    </location>
</feature>
<dbReference type="AlphaFoldDB" id="A0A2A6RDF3"/>
<dbReference type="RefSeq" id="WP_165774886.1">
    <property type="nucleotide sequence ID" value="NZ_NQWI01000256.1"/>
</dbReference>
<protein>
    <submittedName>
        <fullName evidence="2">Uncharacterized protein</fullName>
    </submittedName>
</protein>
<reference evidence="3" key="1">
    <citation type="submission" date="2017-08" db="EMBL/GenBank/DDBJ databases">
        <authorList>
            <person name="Grouzdev D.S."/>
            <person name="Gaisin V.A."/>
            <person name="Rysina M.S."/>
            <person name="Gorlenko V.M."/>
        </authorList>
    </citation>
    <scope>NUCLEOTIDE SEQUENCE [LARGE SCALE GENOMIC DNA]</scope>
    <source>
        <strain evidence="3">Kir15-3F</strain>
    </source>
</reference>
<evidence type="ECO:0000313" key="2">
    <source>
        <dbReference type="EMBL" id="PDV98648.1"/>
    </source>
</evidence>
<feature type="region of interest" description="Disordered" evidence="1">
    <location>
        <begin position="210"/>
        <end position="275"/>
    </location>
</feature>
<evidence type="ECO:0000313" key="3">
    <source>
        <dbReference type="Proteomes" id="UP000220527"/>
    </source>
</evidence>
<feature type="non-terminal residue" evidence="2">
    <location>
        <position position="1"/>
    </location>
</feature>
<accession>A0A2A6RDF3</accession>